<comment type="caution">
    <text evidence="7">The sequence shown here is derived from an EMBL/GenBank/DDBJ whole genome shotgun (WGS) entry which is preliminary data.</text>
</comment>
<feature type="transmembrane region" description="Helical" evidence="6">
    <location>
        <begin position="107"/>
        <end position="126"/>
    </location>
</feature>
<dbReference type="EMBL" id="JBHUHQ010000013">
    <property type="protein sequence ID" value="MFD2043940.1"/>
    <property type="molecule type" value="Genomic_DNA"/>
</dbReference>
<evidence type="ECO:0000256" key="2">
    <source>
        <dbReference type="ARBA" id="ARBA00008488"/>
    </source>
</evidence>
<dbReference type="Pfam" id="PF03006">
    <property type="entry name" value="HlyIII"/>
    <property type="match status" value="1"/>
</dbReference>
<dbReference type="Proteomes" id="UP001597383">
    <property type="component" value="Unassembled WGS sequence"/>
</dbReference>
<feature type="transmembrane region" description="Helical" evidence="6">
    <location>
        <begin position="12"/>
        <end position="36"/>
    </location>
</feature>
<keyword evidence="8" id="KW-1185">Reference proteome</keyword>
<feature type="transmembrane region" description="Helical" evidence="6">
    <location>
        <begin position="42"/>
        <end position="65"/>
    </location>
</feature>
<comment type="subcellular location">
    <subcellularLocation>
        <location evidence="1">Endomembrane system</location>
        <topology evidence="1">Multi-pass membrane protein</topology>
    </subcellularLocation>
</comment>
<keyword evidence="5 6" id="KW-0472">Membrane</keyword>
<evidence type="ECO:0000256" key="6">
    <source>
        <dbReference type="SAM" id="Phobius"/>
    </source>
</evidence>
<dbReference type="InterPro" id="IPR005744">
    <property type="entry name" value="Hy-lIII"/>
</dbReference>
<dbReference type="PANTHER" id="PTHR20855:SF129">
    <property type="entry name" value="HEMOLYSIN-3 HOMOLOG"/>
    <property type="match status" value="1"/>
</dbReference>
<feature type="transmembrane region" description="Helical" evidence="6">
    <location>
        <begin position="193"/>
        <end position="210"/>
    </location>
</feature>
<proteinExistence type="inferred from homology"/>
<gene>
    <name evidence="7" type="ORF">ACFSJF_06680</name>
</gene>
<dbReference type="RefSeq" id="WP_377555516.1">
    <property type="nucleotide sequence ID" value="NZ_JBHUHQ010000013.1"/>
</dbReference>
<accession>A0ABW4VZC6</accession>
<evidence type="ECO:0000313" key="8">
    <source>
        <dbReference type="Proteomes" id="UP001597383"/>
    </source>
</evidence>
<organism evidence="7 8">
    <name type="scientific">Ornithinibacillus salinisoli</name>
    <dbReference type="NCBI Taxonomy" id="1848459"/>
    <lineage>
        <taxon>Bacteria</taxon>
        <taxon>Bacillati</taxon>
        <taxon>Bacillota</taxon>
        <taxon>Bacilli</taxon>
        <taxon>Bacillales</taxon>
        <taxon>Bacillaceae</taxon>
        <taxon>Ornithinibacillus</taxon>
    </lineage>
</organism>
<feature type="transmembrane region" description="Helical" evidence="6">
    <location>
        <begin position="162"/>
        <end position="181"/>
    </location>
</feature>
<dbReference type="PANTHER" id="PTHR20855">
    <property type="entry name" value="ADIPOR/PROGESTIN RECEPTOR-RELATED"/>
    <property type="match status" value="1"/>
</dbReference>
<evidence type="ECO:0000256" key="5">
    <source>
        <dbReference type="ARBA" id="ARBA00023136"/>
    </source>
</evidence>
<evidence type="ECO:0000313" key="7">
    <source>
        <dbReference type="EMBL" id="MFD2043940.1"/>
    </source>
</evidence>
<sequence>MKVYTFSKQEEIVHAVIHGIGAIFSIVAVVLLIIYASPDGDLWQIVSVTIFGSTMLLMYLSSTIVHSLPEGKWKGLFLIFDHACIYLFIAGTYTPFLLVHLRGKHGWILLCTVWGIALIGIVFKIFFAKKFIVLSTIGYILMGWLIIIAWNPLTNMIHETGITLLVLGGVCYTIGTIFYLWRAFRFHHAVWHLFVLAGSSFHFFSIFYFVI</sequence>
<name>A0ABW4VZC6_9BACI</name>
<protein>
    <submittedName>
        <fullName evidence="7">Hemolysin III family protein</fullName>
    </submittedName>
</protein>
<evidence type="ECO:0000256" key="3">
    <source>
        <dbReference type="ARBA" id="ARBA00022692"/>
    </source>
</evidence>
<dbReference type="InterPro" id="IPR004254">
    <property type="entry name" value="AdipoR/HlyIII-related"/>
</dbReference>
<feature type="transmembrane region" description="Helical" evidence="6">
    <location>
        <begin position="131"/>
        <end position="150"/>
    </location>
</feature>
<reference evidence="8" key="1">
    <citation type="journal article" date="2019" name="Int. J. Syst. Evol. Microbiol.">
        <title>The Global Catalogue of Microorganisms (GCM) 10K type strain sequencing project: providing services to taxonomists for standard genome sequencing and annotation.</title>
        <authorList>
            <consortium name="The Broad Institute Genomics Platform"/>
            <consortium name="The Broad Institute Genome Sequencing Center for Infectious Disease"/>
            <person name="Wu L."/>
            <person name="Ma J."/>
        </authorList>
    </citation>
    <scope>NUCLEOTIDE SEQUENCE [LARGE SCALE GENOMIC DNA]</scope>
    <source>
        <strain evidence="8">R28</strain>
    </source>
</reference>
<dbReference type="NCBIfam" id="TIGR01065">
    <property type="entry name" value="hlyIII"/>
    <property type="match status" value="1"/>
</dbReference>
<evidence type="ECO:0000256" key="1">
    <source>
        <dbReference type="ARBA" id="ARBA00004127"/>
    </source>
</evidence>
<keyword evidence="4 6" id="KW-1133">Transmembrane helix</keyword>
<feature type="transmembrane region" description="Helical" evidence="6">
    <location>
        <begin position="77"/>
        <end position="101"/>
    </location>
</feature>
<comment type="similarity">
    <text evidence="2">Belongs to the UPF0073 (Hly-III) family.</text>
</comment>
<evidence type="ECO:0000256" key="4">
    <source>
        <dbReference type="ARBA" id="ARBA00022989"/>
    </source>
</evidence>
<keyword evidence="3 6" id="KW-0812">Transmembrane</keyword>